<keyword evidence="1" id="KW-0645">Protease</keyword>
<evidence type="ECO:0000256" key="4">
    <source>
        <dbReference type="ARBA" id="ARBA00022833"/>
    </source>
</evidence>
<dbReference type="Proteomes" id="UP000830167">
    <property type="component" value="Chromosome"/>
</dbReference>
<evidence type="ECO:0000259" key="6">
    <source>
        <dbReference type="Pfam" id="PF14464"/>
    </source>
</evidence>
<accession>A0ABY4CKT2</accession>
<keyword evidence="5" id="KW-0482">Metalloprotease</keyword>
<evidence type="ECO:0000313" key="8">
    <source>
        <dbReference type="Proteomes" id="UP000830167"/>
    </source>
</evidence>
<dbReference type="InterPro" id="IPR028090">
    <property type="entry name" value="JAB_dom_prok"/>
</dbReference>
<dbReference type="EMBL" id="CP089291">
    <property type="protein sequence ID" value="UOF89856.1"/>
    <property type="molecule type" value="Genomic_DNA"/>
</dbReference>
<keyword evidence="8" id="KW-1185">Reference proteome</keyword>
<evidence type="ECO:0000256" key="3">
    <source>
        <dbReference type="ARBA" id="ARBA00022801"/>
    </source>
</evidence>
<feature type="domain" description="JAB" evidence="6">
    <location>
        <begin position="33"/>
        <end position="83"/>
    </location>
</feature>
<dbReference type="Pfam" id="PF14464">
    <property type="entry name" value="Prok-JAB"/>
    <property type="match status" value="1"/>
</dbReference>
<gene>
    <name evidence="7" type="ORF">LSG31_18575</name>
</gene>
<organism evidence="7 8">
    <name type="scientific">Fodinisporobacter ferrooxydans</name>
    <dbReference type="NCBI Taxonomy" id="2901836"/>
    <lineage>
        <taxon>Bacteria</taxon>
        <taxon>Bacillati</taxon>
        <taxon>Bacillota</taxon>
        <taxon>Bacilli</taxon>
        <taxon>Bacillales</taxon>
        <taxon>Alicyclobacillaceae</taxon>
        <taxon>Fodinisporobacter</taxon>
    </lineage>
</organism>
<protein>
    <recommendedName>
        <fullName evidence="6">JAB domain-containing protein</fullName>
    </recommendedName>
</protein>
<reference evidence="7" key="1">
    <citation type="submission" date="2021-12" db="EMBL/GenBank/DDBJ databases">
        <title>Alicyclobacillaceae gen. nov., sp. nov., isolated from chalcocite enrichment system.</title>
        <authorList>
            <person name="Jiang Z."/>
        </authorList>
    </citation>
    <scope>NUCLEOTIDE SEQUENCE</scope>
    <source>
        <strain evidence="7">MYW30-H2</strain>
    </source>
</reference>
<evidence type="ECO:0000256" key="5">
    <source>
        <dbReference type="ARBA" id="ARBA00023049"/>
    </source>
</evidence>
<keyword evidence="2" id="KW-0479">Metal-binding</keyword>
<name>A0ABY4CKT2_9BACL</name>
<keyword evidence="3" id="KW-0378">Hydrolase</keyword>
<dbReference type="RefSeq" id="WP_347436548.1">
    <property type="nucleotide sequence ID" value="NZ_CP089291.1"/>
</dbReference>
<evidence type="ECO:0000313" key="7">
    <source>
        <dbReference type="EMBL" id="UOF89856.1"/>
    </source>
</evidence>
<proteinExistence type="predicted"/>
<sequence>MFCETPDIERSANIVWDVYDGYFVVFPEQMGTSVTACFVGYMENEIDFIVLQLHSHGRLQAFFSSTDDADEIRTGFYGVIGECHELYPQATFRFSCGGKFVKINPYELFEGEMESVVFLV</sequence>
<evidence type="ECO:0000256" key="1">
    <source>
        <dbReference type="ARBA" id="ARBA00022670"/>
    </source>
</evidence>
<evidence type="ECO:0000256" key="2">
    <source>
        <dbReference type="ARBA" id="ARBA00022723"/>
    </source>
</evidence>
<keyword evidence="4" id="KW-0862">Zinc</keyword>